<dbReference type="Proteomes" id="UP000070700">
    <property type="component" value="Unassembled WGS sequence"/>
</dbReference>
<dbReference type="GeneID" id="28825018"/>
<reference evidence="2 3" key="1">
    <citation type="submission" date="2015-10" db="EMBL/GenBank/DDBJ databases">
        <title>Full genome of DAOMC 229536 Phialocephala scopiformis, a fungal endophyte of spruce producing the potent anti-insectan compound rugulosin.</title>
        <authorList>
            <consortium name="DOE Joint Genome Institute"/>
            <person name="Walker A.K."/>
            <person name="Frasz S.L."/>
            <person name="Seifert K.A."/>
            <person name="Miller J.D."/>
            <person name="Mondo S.J."/>
            <person name="Labutti K."/>
            <person name="Lipzen A."/>
            <person name="Dockter R."/>
            <person name="Kennedy M."/>
            <person name="Grigoriev I.V."/>
            <person name="Spatafora J.W."/>
        </authorList>
    </citation>
    <scope>NUCLEOTIDE SEQUENCE [LARGE SCALE GENOMIC DNA]</scope>
    <source>
        <strain evidence="2 3">CBS 120377</strain>
    </source>
</reference>
<proteinExistence type="predicted"/>
<keyword evidence="3" id="KW-1185">Reference proteome</keyword>
<dbReference type="InParanoid" id="A0A194X3T6"/>
<feature type="signal peptide" evidence="1">
    <location>
        <begin position="1"/>
        <end position="19"/>
    </location>
</feature>
<evidence type="ECO:0000313" key="3">
    <source>
        <dbReference type="Proteomes" id="UP000070700"/>
    </source>
</evidence>
<feature type="chain" id="PRO_5008267802" evidence="1">
    <location>
        <begin position="20"/>
        <end position="85"/>
    </location>
</feature>
<keyword evidence="1" id="KW-0732">Signal</keyword>
<protein>
    <submittedName>
        <fullName evidence="2">Uncharacterized protein</fullName>
    </submittedName>
</protein>
<dbReference type="RefSeq" id="XP_018069203.1">
    <property type="nucleotide sequence ID" value="XM_018215292.1"/>
</dbReference>
<name>A0A194X3T6_MOLSC</name>
<evidence type="ECO:0000256" key="1">
    <source>
        <dbReference type="SAM" id="SignalP"/>
    </source>
</evidence>
<gene>
    <name evidence="2" type="ORF">LY89DRAFT_686479</name>
</gene>
<sequence length="85" mass="8695">MKVSKLVTLLAVAGIPVLCKKRKSSTTSSKIVGTTTILDATTTAAPAIVTTASSEIPTNTSAAVDYFTVTSLTPEQVSTQPILGV</sequence>
<dbReference type="AlphaFoldDB" id="A0A194X3T6"/>
<accession>A0A194X3T6</accession>
<evidence type="ECO:0000313" key="2">
    <source>
        <dbReference type="EMBL" id="KUJ14848.1"/>
    </source>
</evidence>
<dbReference type="KEGG" id="psco:LY89DRAFT_686479"/>
<dbReference type="EMBL" id="KQ947419">
    <property type="protein sequence ID" value="KUJ14848.1"/>
    <property type="molecule type" value="Genomic_DNA"/>
</dbReference>
<organism evidence="2 3">
    <name type="scientific">Mollisia scopiformis</name>
    <name type="common">Conifer needle endophyte fungus</name>
    <name type="synonym">Phialocephala scopiformis</name>
    <dbReference type="NCBI Taxonomy" id="149040"/>
    <lineage>
        <taxon>Eukaryota</taxon>
        <taxon>Fungi</taxon>
        <taxon>Dikarya</taxon>
        <taxon>Ascomycota</taxon>
        <taxon>Pezizomycotina</taxon>
        <taxon>Leotiomycetes</taxon>
        <taxon>Helotiales</taxon>
        <taxon>Mollisiaceae</taxon>
        <taxon>Mollisia</taxon>
    </lineage>
</organism>